<dbReference type="AlphaFoldDB" id="A0A652YSR6"/>
<organism evidence="5">
    <name type="scientific">Nocardia globerula</name>
    <dbReference type="NCBI Taxonomy" id="1818"/>
    <lineage>
        <taxon>Bacteria</taxon>
        <taxon>Bacillati</taxon>
        <taxon>Actinomycetota</taxon>
        <taxon>Actinomycetes</taxon>
        <taxon>Mycobacteriales</taxon>
        <taxon>Nocardiaceae</taxon>
        <taxon>Nocardia</taxon>
    </lineage>
</organism>
<protein>
    <submittedName>
        <fullName evidence="5">ABC-type Fe3+-hydroxamate transport system substrate-binding protein</fullName>
    </submittedName>
</protein>
<comment type="similarity">
    <text evidence="2">Belongs to the bacterial solute-binding protein 8 family.</text>
</comment>
<dbReference type="InterPro" id="IPR006311">
    <property type="entry name" value="TAT_signal"/>
</dbReference>
<dbReference type="PROSITE" id="PS51318">
    <property type="entry name" value="TAT"/>
    <property type="match status" value="1"/>
</dbReference>
<evidence type="ECO:0000256" key="1">
    <source>
        <dbReference type="ARBA" id="ARBA00004196"/>
    </source>
</evidence>
<evidence type="ECO:0000256" key="2">
    <source>
        <dbReference type="ARBA" id="ARBA00008814"/>
    </source>
</evidence>
<dbReference type="GO" id="GO:0030288">
    <property type="term" value="C:outer membrane-bounded periplasmic space"/>
    <property type="evidence" value="ECO:0007669"/>
    <property type="project" value="TreeGrafter"/>
</dbReference>
<dbReference type="InterPro" id="IPR051313">
    <property type="entry name" value="Bact_iron-sidero_bind"/>
</dbReference>
<keyword evidence="4" id="KW-0732">Signal</keyword>
<dbReference type="Pfam" id="PF01497">
    <property type="entry name" value="Peripla_BP_2"/>
    <property type="match status" value="1"/>
</dbReference>
<dbReference type="PANTHER" id="PTHR30532:SF1">
    <property type="entry name" value="IRON(3+)-HYDROXAMATE-BINDING PROTEIN FHUD"/>
    <property type="match status" value="1"/>
</dbReference>
<dbReference type="GO" id="GO:1901678">
    <property type="term" value="P:iron coordination entity transport"/>
    <property type="evidence" value="ECO:0007669"/>
    <property type="project" value="UniProtKB-ARBA"/>
</dbReference>
<evidence type="ECO:0000256" key="3">
    <source>
        <dbReference type="ARBA" id="ARBA00022448"/>
    </source>
</evidence>
<gene>
    <name evidence="5" type="ORF">FNL38_102320</name>
</gene>
<comment type="caution">
    <text evidence="5">The sequence shown here is derived from an EMBL/GenBank/DDBJ whole genome shotgun (WGS) entry which is preliminary data.</text>
</comment>
<accession>A0A652YSR6</accession>
<keyword evidence="3" id="KW-0813">Transport</keyword>
<reference evidence="5" key="1">
    <citation type="submission" date="2019-07" db="EMBL/GenBank/DDBJ databases">
        <title>Genomic Encyclopedia of Type Strains, Phase IV (KMG-IV): sequencing the most valuable type-strain genomes for metagenomic binning, comparative biology and taxonomic classification.</title>
        <authorList>
            <person name="Goeker M."/>
        </authorList>
    </citation>
    <scope>NUCLEOTIDE SEQUENCE</scope>
    <source>
        <strain evidence="5">DSM 44596</strain>
    </source>
</reference>
<proteinExistence type="inferred from homology"/>
<comment type="subcellular location">
    <subcellularLocation>
        <location evidence="1">Cell envelope</location>
    </subcellularLocation>
</comment>
<evidence type="ECO:0000313" key="5">
    <source>
        <dbReference type="EMBL" id="TYQ06187.1"/>
    </source>
</evidence>
<dbReference type="SUPFAM" id="SSF53807">
    <property type="entry name" value="Helical backbone' metal receptor"/>
    <property type="match status" value="1"/>
</dbReference>
<dbReference type="EMBL" id="VNIQ01000002">
    <property type="protein sequence ID" value="TYQ06187.1"/>
    <property type="molecule type" value="Genomic_DNA"/>
</dbReference>
<sequence length="342" mass="37198">MTLVLDTQVTDFEWAQIVDRISRRQFFGGAAGVAAALALSACGTSDAESEAVGDTVPYTWAEFSGAVPRSPKRVVVLDGRVDLEFAMMMDYPIVGSGNFWFPDESAGFQFPGRAIEDASFVNDAGDFSTNFEAVLGLDPDLIVMTHIGYSSDWYGNERLASIAPLLVVGDDIEPIAGHPVDWRGALLAQARHLDRVAIAEASIAEYERKLAELRPLLQDKLGGKNLVFGVQTPTGFVVHQRNLRISVALDSGLDVLFRDDNNSENSFEVSFEQLDVLAPADVIIAQARNQEALDVIKTQPTWQRLPVVQAGNVITTDARYNQGFALTSAIFLDVLADAAGRF</sequence>
<dbReference type="PANTHER" id="PTHR30532">
    <property type="entry name" value="IRON III DICITRATE-BINDING PERIPLASMIC PROTEIN"/>
    <property type="match status" value="1"/>
</dbReference>
<dbReference type="InterPro" id="IPR002491">
    <property type="entry name" value="ABC_transptr_periplasmic_BD"/>
</dbReference>
<name>A0A652YSR6_NOCGL</name>
<dbReference type="PROSITE" id="PS50983">
    <property type="entry name" value="FE_B12_PBP"/>
    <property type="match status" value="1"/>
</dbReference>
<evidence type="ECO:0000256" key="4">
    <source>
        <dbReference type="ARBA" id="ARBA00022729"/>
    </source>
</evidence>
<dbReference type="Gene3D" id="3.40.50.1980">
    <property type="entry name" value="Nitrogenase molybdenum iron protein domain"/>
    <property type="match status" value="2"/>
</dbReference>